<dbReference type="InterPro" id="IPR029063">
    <property type="entry name" value="SAM-dependent_MTases_sf"/>
</dbReference>
<dbReference type="GO" id="GO:0032259">
    <property type="term" value="P:methylation"/>
    <property type="evidence" value="ECO:0007669"/>
    <property type="project" value="UniProtKB-KW"/>
</dbReference>
<dbReference type="InterPro" id="IPR022749">
    <property type="entry name" value="D12N6_MeTrfase_N"/>
</dbReference>
<dbReference type="PANTHER" id="PTHR42998:SF1">
    <property type="entry name" value="TYPE I RESTRICTION ENZYME HINDI METHYLASE SUBUNIT"/>
    <property type="match status" value="1"/>
</dbReference>
<comment type="caution">
    <text evidence="10">The sequence shown here is derived from an EMBL/GenBank/DDBJ whole genome shotgun (WGS) entry which is preliminary data.</text>
</comment>
<dbReference type="GO" id="GO:0008170">
    <property type="term" value="F:N-methyltransferase activity"/>
    <property type="evidence" value="ECO:0007669"/>
    <property type="project" value="InterPro"/>
</dbReference>
<dbReference type="EC" id="2.1.1.72" evidence="2"/>
<reference evidence="10" key="1">
    <citation type="submission" date="2022-12" db="EMBL/GenBank/DDBJ databases">
        <title>Genome of R. gnavus strain RSHDN_123.</title>
        <authorList>
            <person name="Abdugheni R."/>
        </authorList>
    </citation>
    <scope>NUCLEOTIDE SEQUENCE</scope>
    <source>
        <strain evidence="10">RSHDN_123</strain>
    </source>
</reference>
<dbReference type="InterPro" id="IPR003356">
    <property type="entry name" value="DNA_methylase_A-5"/>
</dbReference>
<dbReference type="GO" id="GO:0009007">
    <property type="term" value="F:site-specific DNA-methyltransferase (adenine-specific) activity"/>
    <property type="evidence" value="ECO:0007669"/>
    <property type="project" value="UniProtKB-EC"/>
</dbReference>
<evidence type="ECO:0000313" key="10">
    <source>
        <dbReference type="EMBL" id="MCZ7694398.1"/>
    </source>
</evidence>
<dbReference type="RefSeq" id="WP_269763586.1">
    <property type="nucleotide sequence ID" value="NZ_JAPZED010000010.1"/>
</dbReference>
<protein>
    <recommendedName>
        <fullName evidence="2">site-specific DNA-methyltransferase (adenine-specific)</fullName>
        <ecNumber evidence="2">2.1.1.72</ecNumber>
    </recommendedName>
</protein>
<dbReference type="EMBL" id="JAPZED010000010">
    <property type="protein sequence ID" value="MCZ7694398.1"/>
    <property type="molecule type" value="Genomic_DNA"/>
</dbReference>
<evidence type="ECO:0000259" key="8">
    <source>
        <dbReference type="Pfam" id="PF02384"/>
    </source>
</evidence>
<comment type="catalytic activity">
    <reaction evidence="7">
        <text>a 2'-deoxyadenosine in DNA + S-adenosyl-L-methionine = an N(6)-methyl-2'-deoxyadenosine in DNA + S-adenosyl-L-homocysteine + H(+)</text>
        <dbReference type="Rhea" id="RHEA:15197"/>
        <dbReference type="Rhea" id="RHEA-COMP:12418"/>
        <dbReference type="Rhea" id="RHEA-COMP:12419"/>
        <dbReference type="ChEBI" id="CHEBI:15378"/>
        <dbReference type="ChEBI" id="CHEBI:57856"/>
        <dbReference type="ChEBI" id="CHEBI:59789"/>
        <dbReference type="ChEBI" id="CHEBI:90615"/>
        <dbReference type="ChEBI" id="CHEBI:90616"/>
        <dbReference type="EC" id="2.1.1.72"/>
    </reaction>
</comment>
<dbReference type="InterPro" id="IPR052916">
    <property type="entry name" value="Type-I_RE_MTase_Subunit"/>
</dbReference>
<dbReference type="Gene3D" id="3.40.50.150">
    <property type="entry name" value="Vaccinia Virus protein VP39"/>
    <property type="match status" value="1"/>
</dbReference>
<dbReference type="PANTHER" id="PTHR42998">
    <property type="entry name" value="TYPE I RESTRICTION ENZYME HINDVIIP M PROTEIN-RELATED"/>
    <property type="match status" value="1"/>
</dbReference>
<evidence type="ECO:0000256" key="2">
    <source>
        <dbReference type="ARBA" id="ARBA00011900"/>
    </source>
</evidence>
<proteinExistence type="inferred from homology"/>
<evidence type="ECO:0000313" key="11">
    <source>
        <dbReference type="Proteomes" id="UP001148455"/>
    </source>
</evidence>
<organism evidence="10 11">
    <name type="scientific">Mediterraneibacter gnavus</name>
    <name type="common">Ruminococcus gnavus</name>
    <dbReference type="NCBI Taxonomy" id="33038"/>
    <lineage>
        <taxon>Bacteria</taxon>
        <taxon>Bacillati</taxon>
        <taxon>Bacillota</taxon>
        <taxon>Clostridia</taxon>
        <taxon>Lachnospirales</taxon>
        <taxon>Lachnospiraceae</taxon>
        <taxon>Mediterraneibacter</taxon>
    </lineage>
</organism>
<evidence type="ECO:0000259" key="9">
    <source>
        <dbReference type="Pfam" id="PF12161"/>
    </source>
</evidence>
<accession>A0A9X3HI82</accession>
<evidence type="ECO:0000256" key="1">
    <source>
        <dbReference type="ARBA" id="ARBA00006594"/>
    </source>
</evidence>
<keyword evidence="5" id="KW-0949">S-adenosyl-L-methionine</keyword>
<dbReference type="InterPro" id="IPR038333">
    <property type="entry name" value="T1MK-like_N_sf"/>
</dbReference>
<dbReference type="Gene3D" id="1.20.1260.30">
    <property type="match status" value="1"/>
</dbReference>
<dbReference type="Pfam" id="PF12161">
    <property type="entry name" value="HsdM_N"/>
    <property type="match status" value="1"/>
</dbReference>
<evidence type="ECO:0000256" key="6">
    <source>
        <dbReference type="ARBA" id="ARBA00022747"/>
    </source>
</evidence>
<dbReference type="Pfam" id="PF02384">
    <property type="entry name" value="N6_Mtase"/>
    <property type="match status" value="1"/>
</dbReference>
<dbReference type="PRINTS" id="PR00507">
    <property type="entry name" value="N12N6MTFRASE"/>
</dbReference>
<comment type="similarity">
    <text evidence="1">Belongs to the N(4)/N(6)-methyltransferase family.</text>
</comment>
<keyword evidence="3 10" id="KW-0489">Methyltransferase</keyword>
<evidence type="ECO:0000256" key="7">
    <source>
        <dbReference type="ARBA" id="ARBA00047942"/>
    </source>
</evidence>
<dbReference type="GO" id="GO:0009307">
    <property type="term" value="P:DNA restriction-modification system"/>
    <property type="evidence" value="ECO:0007669"/>
    <property type="project" value="UniProtKB-KW"/>
</dbReference>
<gene>
    <name evidence="10" type="ORF">O8D18_10150</name>
</gene>
<feature type="domain" description="DNA methylase adenine-specific" evidence="8">
    <location>
        <begin position="150"/>
        <end position="461"/>
    </location>
</feature>
<dbReference type="Proteomes" id="UP001148455">
    <property type="component" value="Unassembled WGS sequence"/>
</dbReference>
<keyword evidence="6" id="KW-0680">Restriction system</keyword>
<name>A0A9X3HI82_MEDGN</name>
<sequence length="501" mass="56357">MAEKNNANIGFEKQIWDAACVLWGHIPAAEYRKVIIGLIFLRYISSAFEKRYNELVAEGEGFEEDRDEYLAENIFFVPEKARWATIASAAHTPEIGTIIDEAMRAIEAENKSLKNVLPKNYASPDLDKRVLGDVVDLFTNMDMSDTEEGKDLLGRTYEYCIAQFAAYEGVKGGEFYTPSSIVKTIVAILKPFNNCRVYDPCCGSGGMFVQSVKFIQAHSGNRQSISVYGQESNADTWKMAKMNMAIRGIDADFGPYHADTFFNDLHANLRADFIMANPPFNLSNWGQDKLQDDVRWKYGLPPAGNANYAWIQHMIHHLAPNGKIGLVLANGALSTQSSGEGEIRKNIINADLVEGIVALPTQLFYSVTIPVTLWFISKNKKQKGKTLFIDARKMGYMVDRKHRDFTEEDIQKLADTFESFQNGTLEEVKGFCAVADLQTIEKQDYILTPGRYVGIEEQEDDGEPFEEKMARLTSELAGMFAKSHELEEEIRKKLGAIGYEI</sequence>
<evidence type="ECO:0000256" key="3">
    <source>
        <dbReference type="ARBA" id="ARBA00022603"/>
    </source>
</evidence>
<dbReference type="GO" id="GO:0003677">
    <property type="term" value="F:DNA binding"/>
    <property type="evidence" value="ECO:0007669"/>
    <property type="project" value="InterPro"/>
</dbReference>
<evidence type="ECO:0000256" key="5">
    <source>
        <dbReference type="ARBA" id="ARBA00022691"/>
    </source>
</evidence>
<keyword evidence="4" id="KW-0808">Transferase</keyword>
<evidence type="ECO:0000256" key="4">
    <source>
        <dbReference type="ARBA" id="ARBA00022679"/>
    </source>
</evidence>
<dbReference type="AlphaFoldDB" id="A0A9X3HI82"/>
<feature type="domain" description="N6 adenine-specific DNA methyltransferase N-terminal" evidence="9">
    <location>
        <begin position="12"/>
        <end position="138"/>
    </location>
</feature>
<dbReference type="SUPFAM" id="SSF53335">
    <property type="entry name" value="S-adenosyl-L-methionine-dependent methyltransferases"/>
    <property type="match status" value="1"/>
</dbReference>